<keyword evidence="1" id="KW-0732">Signal</keyword>
<sequence>MNFNYITFLFIFTIFSATAQQNVQFSDYKLNISSFNPAFAGFYDGSILLIHRTQFAGFSGAPESKNLNVNIPLSMNMGMGLNVMSEKLGVTEELTITGDYSYTLFFDDLTMFTFGLKGGFSSLNVDYSRLDLQDDGDLNFANNTTNKIVPQIGIGFMFNTSNWFIGISTPNFIKESFNSTIEGFTATAQPHLYFTTGYKTQLSDELLFKPSILAKYVNAAPLAIDFALNFELMEKFRFGTSYRWDSAVTAIVGVNFLKDFQAGYAYDHNLNSLGKFAPSSHQFYLKYTFKANEKLRRECGSCSFTNSTKNIGF</sequence>
<evidence type="ECO:0000256" key="1">
    <source>
        <dbReference type="SAM" id="SignalP"/>
    </source>
</evidence>
<reference evidence="2" key="1">
    <citation type="submission" date="2022-10" db="EMBL/GenBank/DDBJ databases">
        <title>Two novel species of Flavobacterium.</title>
        <authorList>
            <person name="Liu Q."/>
            <person name="Xin Y.-H."/>
        </authorList>
    </citation>
    <scope>NUCLEOTIDE SEQUENCE</scope>
    <source>
        <strain evidence="2">LS1R47</strain>
    </source>
</reference>
<dbReference type="AlphaFoldDB" id="A0A9X3CAM4"/>
<dbReference type="NCBIfam" id="TIGR03519">
    <property type="entry name" value="T9SS_PorP_fam"/>
    <property type="match status" value="1"/>
</dbReference>
<dbReference type="EMBL" id="JAOZEV010000035">
    <property type="protein sequence ID" value="MCV9934653.1"/>
    <property type="molecule type" value="Genomic_DNA"/>
</dbReference>
<evidence type="ECO:0000313" key="3">
    <source>
        <dbReference type="Proteomes" id="UP001151133"/>
    </source>
</evidence>
<evidence type="ECO:0000313" key="2">
    <source>
        <dbReference type="EMBL" id="MCV9934653.1"/>
    </source>
</evidence>
<name>A0A9X3CAM4_9FLAO</name>
<dbReference type="Proteomes" id="UP001151133">
    <property type="component" value="Unassembled WGS sequence"/>
</dbReference>
<accession>A0A9X3CAM4</accession>
<feature type="signal peptide" evidence="1">
    <location>
        <begin position="1"/>
        <end position="19"/>
    </location>
</feature>
<gene>
    <name evidence="2" type="ORF">OIU80_20415</name>
</gene>
<keyword evidence="3" id="KW-1185">Reference proteome</keyword>
<dbReference type="Pfam" id="PF11751">
    <property type="entry name" value="PorP_SprF"/>
    <property type="match status" value="1"/>
</dbReference>
<dbReference type="RefSeq" id="WP_264288817.1">
    <property type="nucleotide sequence ID" value="NZ_JAOZEV010000035.1"/>
</dbReference>
<feature type="chain" id="PRO_5040787498" evidence="1">
    <location>
        <begin position="20"/>
        <end position="313"/>
    </location>
</feature>
<protein>
    <submittedName>
        <fullName evidence="2">Type IX secretion system membrane protein PorP/SprF</fullName>
    </submittedName>
</protein>
<dbReference type="InterPro" id="IPR019861">
    <property type="entry name" value="PorP/SprF_Bacteroidetes"/>
</dbReference>
<organism evidence="2 3">
    <name type="scientific">Flavobacterium frigoritolerans</name>
    <dbReference type="NCBI Taxonomy" id="2987686"/>
    <lineage>
        <taxon>Bacteria</taxon>
        <taxon>Pseudomonadati</taxon>
        <taxon>Bacteroidota</taxon>
        <taxon>Flavobacteriia</taxon>
        <taxon>Flavobacteriales</taxon>
        <taxon>Flavobacteriaceae</taxon>
        <taxon>Flavobacterium</taxon>
    </lineage>
</organism>
<comment type="caution">
    <text evidence="2">The sequence shown here is derived from an EMBL/GenBank/DDBJ whole genome shotgun (WGS) entry which is preliminary data.</text>
</comment>
<proteinExistence type="predicted"/>